<dbReference type="Pfam" id="PF01381">
    <property type="entry name" value="HTH_3"/>
    <property type="match status" value="1"/>
</dbReference>
<dbReference type="EMBL" id="FIHD01000009">
    <property type="protein sequence ID" value="CYU81864.1"/>
    <property type="molecule type" value="Genomic_DNA"/>
</dbReference>
<protein>
    <submittedName>
        <fullName evidence="2">Transcriptional activator</fullName>
    </submittedName>
</protein>
<dbReference type="Gene3D" id="1.25.40.10">
    <property type="entry name" value="Tetratricopeptide repeat domain"/>
    <property type="match status" value="1"/>
</dbReference>
<dbReference type="InterPro" id="IPR011990">
    <property type="entry name" value="TPR-like_helical_dom_sf"/>
</dbReference>
<evidence type="ECO:0000259" key="1">
    <source>
        <dbReference type="PROSITE" id="PS50943"/>
    </source>
</evidence>
<dbReference type="CDD" id="cd00093">
    <property type="entry name" value="HTH_XRE"/>
    <property type="match status" value="1"/>
</dbReference>
<dbReference type="SUPFAM" id="SSF48452">
    <property type="entry name" value="TPR-like"/>
    <property type="match status" value="1"/>
</dbReference>
<proteinExistence type="predicted"/>
<organism evidence="2 3">
    <name type="scientific">Streptococcus suis</name>
    <dbReference type="NCBI Taxonomy" id="1307"/>
    <lineage>
        <taxon>Bacteria</taxon>
        <taxon>Bacillati</taxon>
        <taxon>Bacillota</taxon>
        <taxon>Bacilli</taxon>
        <taxon>Lactobacillales</taxon>
        <taxon>Streptococcaceae</taxon>
        <taxon>Streptococcus</taxon>
    </lineage>
</organism>
<dbReference type="SMART" id="SM00530">
    <property type="entry name" value="HTH_XRE"/>
    <property type="match status" value="1"/>
</dbReference>
<dbReference type="RefSeq" id="WP_044774244.1">
    <property type="nucleotide sequence ID" value="NZ_CEFG01000031.1"/>
</dbReference>
<dbReference type="AlphaFoldDB" id="A0A0Z8FK51"/>
<dbReference type="InterPro" id="IPR010982">
    <property type="entry name" value="Lambda_DNA-bd_dom_sf"/>
</dbReference>
<dbReference type="InterPro" id="IPR001387">
    <property type="entry name" value="Cro/C1-type_HTH"/>
</dbReference>
<dbReference type="GO" id="GO:0003677">
    <property type="term" value="F:DNA binding"/>
    <property type="evidence" value="ECO:0007669"/>
    <property type="project" value="InterPro"/>
</dbReference>
<dbReference type="PANTHER" id="PTHR37038">
    <property type="entry name" value="TRANSCRIPTIONAL REGULATOR-RELATED"/>
    <property type="match status" value="1"/>
</dbReference>
<evidence type="ECO:0000313" key="2">
    <source>
        <dbReference type="EMBL" id="CYU81864.1"/>
    </source>
</evidence>
<dbReference type="PROSITE" id="PS50943">
    <property type="entry name" value="HTH_CROC1"/>
    <property type="match status" value="1"/>
</dbReference>
<feature type="domain" description="HTH cro/C1-type" evidence="1">
    <location>
        <begin position="9"/>
        <end position="62"/>
    </location>
</feature>
<gene>
    <name evidence="2" type="ORF">ERS132416_00730</name>
</gene>
<dbReference type="InterPro" id="IPR053163">
    <property type="entry name" value="HTH-type_regulator_Rgg"/>
</dbReference>
<name>A0A0Z8FK51_STRSU</name>
<dbReference type="PANTHER" id="PTHR37038:SF14">
    <property type="entry name" value="TRANSCRIPTIONAL ACTIVATOR"/>
    <property type="match status" value="1"/>
</dbReference>
<dbReference type="Proteomes" id="UP000073494">
    <property type="component" value="Unassembled WGS sequence"/>
</dbReference>
<reference evidence="2 3" key="1">
    <citation type="submission" date="2016-02" db="EMBL/GenBank/DDBJ databases">
        <authorList>
            <consortium name="Pathogen Informatics"/>
        </authorList>
    </citation>
    <scope>NUCLEOTIDE SEQUENCE [LARGE SCALE GENOMIC DNA]</scope>
    <source>
        <strain evidence="2 3">LSS54</strain>
    </source>
</reference>
<sequence>MNSISGSRFKQRRKELGLTQSALAKDICEQSLISRIENTNLSPSSEILFLLSNRLGVTMNYFFEEFVQESRHSIGKIRTIFSQQLLLRNYEIVEQLYVKEVESRHLLNEEDKAYLDYIFTLVRFYLYNERDFAIKEFDRLSAIIAPHYYFYLDFLNSYASFLGEVGEDDKYMELISNVKSEVNKLDLSINADFQAYIKIGYNYARFLLKRKQTNLALDEVTELINQLNAYNSSFLLPDLLCLLGNISKGLLREDEVLDLYEQALVLYKLQGNTKLYLSLKNFLVTMGKEIY</sequence>
<dbReference type="SUPFAM" id="SSF47413">
    <property type="entry name" value="lambda repressor-like DNA-binding domains"/>
    <property type="match status" value="1"/>
</dbReference>
<evidence type="ECO:0000313" key="3">
    <source>
        <dbReference type="Proteomes" id="UP000073494"/>
    </source>
</evidence>
<accession>A0A0Z8FK51</accession>